<feature type="compositionally biased region" description="Acidic residues" evidence="1">
    <location>
        <begin position="854"/>
        <end position="880"/>
    </location>
</feature>
<feature type="compositionally biased region" description="Low complexity" evidence="1">
    <location>
        <begin position="508"/>
        <end position="517"/>
    </location>
</feature>
<dbReference type="InParanoid" id="A0A409W3K1"/>
<feature type="region of interest" description="Disordered" evidence="1">
    <location>
        <begin position="1595"/>
        <end position="1702"/>
    </location>
</feature>
<feature type="compositionally biased region" description="Low complexity" evidence="1">
    <location>
        <begin position="1613"/>
        <end position="1660"/>
    </location>
</feature>
<comment type="caution">
    <text evidence="2">The sequence shown here is derived from an EMBL/GenBank/DDBJ whole genome shotgun (WGS) entry which is preliminary data.</text>
</comment>
<feature type="compositionally biased region" description="Low complexity" evidence="1">
    <location>
        <begin position="2062"/>
        <end position="2072"/>
    </location>
</feature>
<feature type="compositionally biased region" description="Low complexity" evidence="1">
    <location>
        <begin position="309"/>
        <end position="319"/>
    </location>
</feature>
<feature type="region of interest" description="Disordered" evidence="1">
    <location>
        <begin position="337"/>
        <end position="357"/>
    </location>
</feature>
<feature type="compositionally biased region" description="Polar residues" evidence="1">
    <location>
        <begin position="295"/>
        <end position="304"/>
    </location>
</feature>
<feature type="compositionally biased region" description="Polar residues" evidence="1">
    <location>
        <begin position="1883"/>
        <end position="1896"/>
    </location>
</feature>
<feature type="compositionally biased region" description="Basic and acidic residues" evidence="1">
    <location>
        <begin position="1467"/>
        <end position="1483"/>
    </location>
</feature>
<feature type="compositionally biased region" description="Polar residues" evidence="1">
    <location>
        <begin position="1830"/>
        <end position="1856"/>
    </location>
</feature>
<evidence type="ECO:0000313" key="2">
    <source>
        <dbReference type="EMBL" id="PPQ73114.1"/>
    </source>
</evidence>
<feature type="region of interest" description="Disordered" evidence="1">
    <location>
        <begin position="463"/>
        <end position="884"/>
    </location>
</feature>
<feature type="compositionally biased region" description="Basic and acidic residues" evidence="1">
    <location>
        <begin position="347"/>
        <end position="357"/>
    </location>
</feature>
<feature type="region of interest" description="Disordered" evidence="1">
    <location>
        <begin position="1"/>
        <end position="121"/>
    </location>
</feature>
<reference evidence="2 3" key="1">
    <citation type="journal article" date="2018" name="Evol. Lett.">
        <title>Horizontal gene cluster transfer increased hallucinogenic mushroom diversity.</title>
        <authorList>
            <person name="Reynolds H.T."/>
            <person name="Vijayakumar V."/>
            <person name="Gluck-Thaler E."/>
            <person name="Korotkin H.B."/>
            <person name="Matheny P.B."/>
            <person name="Slot J.C."/>
        </authorList>
    </citation>
    <scope>NUCLEOTIDE SEQUENCE [LARGE SCALE GENOMIC DNA]</scope>
    <source>
        <strain evidence="2 3">SRW20</strain>
    </source>
</reference>
<sequence>MDSNDKPSKERKLKEKDKPKSKQHKDPPHPVFSTPWATIATRLVTPRVGYPSRPTPLTAWKHSSKNKELVEATMKRRAEVAAKKRSESEANSRTGQSNPEITTIAGGDSCKDDKEAPSSASSATFAVVAKELFGNLPPLVKARWKEAAEKEYREAVKKWEEDGKVKEGEEERQKYIETLPEFLDWFSKNISEDTGCLVSLIAGGPESVVGGKLSVVAAHQGHLPDDPKANFGVVHREEYEKDFLKTYGSYLSERYSQQGCVPASVALPVVATVPNPDSSGSGASESETGEYRLTNPISDSSQAQGLVVPSQPRSLQQSPSILKLKSALNVTVDAIDFDRSSSPAGNRDGEGSKNGLVKESEENMIQMQGVEVDWLKSDTAEFPHARMYRVTYSDSKPDGVLGYTSTGVDDPKKAELQKDDSHRDPNPGDSHCPPVDQQPEADPMDMDTNDVNMDMVFGVAPDADLPVSELRSSSSSSAPEAEAKPGPTSNAPAQQLTGHAQVPPDIKGVVGASVAAGDAMNVDGAPAGAGREPSSDHGERRSNDEPNGDSQTTLSQQPASQPQSSSQPPANPHSQRGPTISSDASTSTSDSGNTRTTTSSTSASAPSPTTTVAVGASGQEGSPQSRPQGQGEEQHQSQAQPLSQPPSNAQSHSGDGPTISSDALPSTSLGGTRTTSDASSNSSSSLTSSSAMSSPATSISSASLPGHDQIAVLSDSKAEGMKEKEGDAMDVDDGLQGNSEPTSTPQEGATSTGSVSAADSQPPQPTSESSPSPGTTGQKAESLDSPSKVAEVPPAELDAHKPSEGQTSAANKGDEGSSSKTDPIAATSSSNPSKPTPPKEPERQITLADYGLGFEDDDDFDAFDGYSDDEEEEDEDEEQEPTPLFKEFMSILDALEEAGASEVEKDEVIDTYSVMLKEEKKQRRAAKKASGSSKAPLPPIGISSSKEASGGAGGLSSKDPSSSSSSSPPLASAPVPATGAGSSSAPDLAEPQLAATEPSPSSTHGQAVATADAKAVEEKEDQSGDAMDVDVESTAAVQLETECTSTPTERGTLQLSDAQPQFQDAVEPSGSSASQDTGSGASSVVVDQGDQGSVQPAEVASDPDSTTNASVQRISSLDPHAPAVEAPPAGLDGPKLPEVRAEAKPKSKSSAGSGGSSSRTEPANATASSSKLSKPIKPGGQITLADYGLGFDDADDWHPALADGWDPTYDEDDDDDSPLYKEFQSIMDALEAAGASMAEKDELIDNYAKLMADERDEKEKKGRKKSGKGKERVGKASSFKKSSPPMASSSKNTLDPISGSPSSKASSSGSISAPAGAPGCGPGSSPSSSLEPPGPRLGETRPTPSSAHDQTAATRGAKTGEDQDKSGDAMNVDVGFKAGVQVDPQSPTDAASKQSSQLPAAGTPLSSSASRNGGHEADGMVIDQGDRGNIHDPQTTIDANSSMGRVDEKAGLSKSRGAVVIGPDMLKQSERQPHSELKDKGVRDGGASSNKTELANDVGPTSSSKPSESKPALEDEDYDWDADADRFYNQSEYEDESDPESVDGVDRDGKKEDSQLSKEYNSILDALIGAGASYAEIDAVDRKYAWLMAQEDVAKEEAAFTAKEDKKRGAKTSSSRSSVPPLASASSSKKSRSLRGYSSSKASGSGSCSGSCSASGSGSKPAIPKLILTKPTPSPPRARSRSPEEYLGEYTPPPSPVLRRATLPKARDSPLKDVVDPIFRLVPPPPIKPVPKQKIDDEDRLQVPPRAYTRDKRNAIIKAMKKQWKKKGKKKERQAGKGSENVQSMEKPKADGDAGDMAAFGAIANMFGQLMGMMEGKTRAVDKTAGGAASVSSEISKTSQPASKASHNIVKSSTPASAADCDSPPKPAHDQVSSNETLEEVQDLSSHPGQVDQAANSRIPLQGEQSAVGTQGSQSHKILAQNSRVEDEFYQDNIPADIDTPFYQDNIPPDVDAFPKLQPQSDMGSAHVDDCMEVDMVPDKPGNEDDVQATKTPIRQSKRKRGSEAANASMHTDSPFKEPLSVRQSKRIRTSLPLTSTSISVPITKLRKAPDRRQSLRGAVRSESVASTTLSASVADPSTPQYFKNAIQMFTSSDAPIFDLRWNSLVNMWSSLEAGASYTEVRGLGKTHRPQVVGDWIARARSATWRPNVAAGDPELKAFEVQFRKWWVGVQPAWRVVDEAKGKLSRDYDEDQKDLEVLRLPGKNGIVSVVAALFYWGVAVQDKSPKSRARQKWAEAMEDCHWVFEKLVNSSN</sequence>
<feature type="compositionally biased region" description="Polar residues" evidence="1">
    <location>
        <begin position="1383"/>
        <end position="1411"/>
    </location>
</feature>
<feature type="region of interest" description="Disordered" evidence="1">
    <location>
        <begin position="274"/>
        <end position="319"/>
    </location>
</feature>
<feature type="compositionally biased region" description="Basic and acidic residues" evidence="1">
    <location>
        <begin position="65"/>
        <end position="90"/>
    </location>
</feature>
<feature type="compositionally biased region" description="Polar residues" evidence="1">
    <location>
        <begin position="658"/>
        <end position="673"/>
    </location>
</feature>
<dbReference type="Proteomes" id="UP000284706">
    <property type="component" value="Unassembled WGS sequence"/>
</dbReference>
<dbReference type="OrthoDB" id="3250313at2759"/>
<feature type="compositionally biased region" description="Polar residues" evidence="1">
    <location>
        <begin position="1103"/>
        <end position="1115"/>
    </location>
</feature>
<feature type="compositionally biased region" description="Polar residues" evidence="1">
    <location>
        <begin position="1159"/>
        <end position="1172"/>
    </location>
</feature>
<feature type="compositionally biased region" description="Low complexity" evidence="1">
    <location>
        <begin position="550"/>
        <end position="611"/>
    </location>
</feature>
<feature type="compositionally biased region" description="Basic and acidic residues" evidence="1">
    <location>
        <begin position="1358"/>
        <end position="1367"/>
    </location>
</feature>
<organism evidence="2 3">
    <name type="scientific">Gymnopilus dilepis</name>
    <dbReference type="NCBI Taxonomy" id="231916"/>
    <lineage>
        <taxon>Eukaryota</taxon>
        <taxon>Fungi</taxon>
        <taxon>Dikarya</taxon>
        <taxon>Basidiomycota</taxon>
        <taxon>Agaricomycotina</taxon>
        <taxon>Agaricomycetes</taxon>
        <taxon>Agaricomycetidae</taxon>
        <taxon>Agaricales</taxon>
        <taxon>Agaricineae</taxon>
        <taxon>Hymenogastraceae</taxon>
        <taxon>Gymnopilus</taxon>
    </lineage>
</organism>
<feature type="region of interest" description="Disordered" evidence="1">
    <location>
        <begin position="1252"/>
        <end position="1556"/>
    </location>
</feature>
<proteinExistence type="predicted"/>
<feature type="compositionally biased region" description="Acidic residues" evidence="1">
    <location>
        <begin position="1532"/>
        <end position="1543"/>
    </location>
</feature>
<name>A0A409W3K1_9AGAR</name>
<feature type="compositionally biased region" description="Low complexity" evidence="1">
    <location>
        <begin position="1275"/>
        <end position="1291"/>
    </location>
</feature>
<evidence type="ECO:0000313" key="3">
    <source>
        <dbReference type="Proteomes" id="UP000284706"/>
    </source>
</evidence>
<feature type="compositionally biased region" description="Basic and acidic residues" evidence="1">
    <location>
        <begin position="533"/>
        <end position="544"/>
    </location>
</feature>
<accession>A0A409W3K1</accession>
<feature type="compositionally biased region" description="Polar residues" evidence="1">
    <location>
        <begin position="736"/>
        <end position="759"/>
    </location>
</feature>
<feature type="region of interest" description="Disordered" evidence="1">
    <location>
        <begin position="1822"/>
        <end position="1896"/>
    </location>
</feature>
<feature type="compositionally biased region" description="Polar residues" evidence="1">
    <location>
        <begin position="487"/>
        <end position="498"/>
    </location>
</feature>
<feature type="compositionally biased region" description="Basic and acidic residues" evidence="1">
    <location>
        <begin position="716"/>
        <end position="727"/>
    </location>
</feature>
<dbReference type="EMBL" id="NHYE01005422">
    <property type="protein sequence ID" value="PPQ73114.1"/>
    <property type="molecule type" value="Genomic_DNA"/>
</dbReference>
<feature type="compositionally biased region" description="Polar residues" evidence="1">
    <location>
        <begin position="91"/>
        <end position="101"/>
    </location>
</feature>
<feature type="region of interest" description="Disordered" evidence="1">
    <location>
        <begin position="1978"/>
        <end position="2025"/>
    </location>
</feature>
<feature type="compositionally biased region" description="Basic and acidic residues" evidence="1">
    <location>
        <begin position="1135"/>
        <end position="1145"/>
    </location>
</feature>
<feature type="region of interest" description="Disordered" evidence="1">
    <location>
        <begin position="918"/>
        <end position="1219"/>
    </location>
</feature>
<feature type="compositionally biased region" description="Basic and acidic residues" evidence="1">
    <location>
        <begin position="1544"/>
        <end position="1556"/>
    </location>
</feature>
<feature type="compositionally biased region" description="Basic and acidic residues" evidence="1">
    <location>
        <begin position="409"/>
        <end position="426"/>
    </location>
</feature>
<feature type="compositionally biased region" description="Basic and acidic residues" evidence="1">
    <location>
        <begin position="1"/>
        <end position="28"/>
    </location>
</feature>
<protein>
    <submittedName>
        <fullName evidence="2">Uncharacterized protein</fullName>
    </submittedName>
</protein>
<feature type="compositionally biased region" description="Polar residues" evidence="1">
    <location>
        <begin position="1432"/>
        <end position="1443"/>
    </location>
</feature>
<feature type="region of interest" description="Disordered" evidence="1">
    <location>
        <begin position="1717"/>
        <end position="1795"/>
    </location>
</feature>
<feature type="region of interest" description="Disordered" evidence="1">
    <location>
        <begin position="2049"/>
        <end position="2072"/>
    </location>
</feature>
<feature type="compositionally biased region" description="Low complexity" evidence="1">
    <location>
        <begin position="766"/>
        <end position="778"/>
    </location>
</feature>
<feature type="compositionally biased region" description="Low complexity" evidence="1">
    <location>
        <begin position="1298"/>
        <end position="1331"/>
    </location>
</feature>
<feature type="compositionally biased region" description="Low complexity" evidence="1">
    <location>
        <begin position="928"/>
        <end position="977"/>
    </location>
</feature>
<gene>
    <name evidence="2" type="ORF">CVT26_014735</name>
</gene>
<feature type="compositionally biased region" description="Polar residues" evidence="1">
    <location>
        <begin position="1069"/>
        <end position="1081"/>
    </location>
</feature>
<feature type="compositionally biased region" description="Polar residues" evidence="1">
    <location>
        <begin position="619"/>
        <end position="628"/>
    </location>
</feature>
<feature type="compositionally biased region" description="Basic and acidic residues" evidence="1">
    <location>
        <begin position="1413"/>
        <end position="1430"/>
    </location>
</feature>
<feature type="compositionally biased region" description="Low complexity" evidence="1">
    <location>
        <begin position="674"/>
        <end position="703"/>
    </location>
</feature>
<feature type="compositionally biased region" description="Low complexity" evidence="1">
    <location>
        <begin position="636"/>
        <end position="651"/>
    </location>
</feature>
<feature type="compositionally biased region" description="Polar residues" evidence="1">
    <location>
        <begin position="1041"/>
        <end position="1062"/>
    </location>
</feature>
<evidence type="ECO:0000256" key="1">
    <source>
        <dbReference type="SAM" id="MobiDB-lite"/>
    </source>
</evidence>
<feature type="compositionally biased region" description="Basic residues" evidence="1">
    <location>
        <begin position="1759"/>
        <end position="1772"/>
    </location>
</feature>
<feature type="region of interest" description="Disordered" evidence="1">
    <location>
        <begin position="394"/>
        <end position="450"/>
    </location>
</feature>
<feature type="compositionally biased region" description="Low complexity" evidence="1">
    <location>
        <begin position="1082"/>
        <end position="1095"/>
    </location>
</feature>
<feature type="compositionally biased region" description="Polar residues" evidence="1">
    <location>
        <begin position="1342"/>
        <end position="1353"/>
    </location>
</feature>
<feature type="compositionally biased region" description="Basic and acidic residues" evidence="1">
    <location>
        <begin position="1595"/>
        <end position="1607"/>
    </location>
</feature>
<keyword evidence="3" id="KW-1185">Reference proteome</keyword>
<feature type="compositionally biased region" description="Acidic residues" evidence="1">
    <location>
        <begin position="1208"/>
        <end position="1217"/>
    </location>
</feature>